<name>A7EXI0_SCLS1</name>
<gene>
    <name evidence="1" type="ORF">SS1G_10045</name>
</gene>
<dbReference type="GeneID" id="5485304"/>
<reference evidence="2" key="1">
    <citation type="journal article" date="2011" name="PLoS Genet.">
        <title>Genomic analysis of the necrotrophic fungal pathogens Sclerotinia sclerotiorum and Botrytis cinerea.</title>
        <authorList>
            <person name="Amselem J."/>
            <person name="Cuomo C.A."/>
            <person name="van Kan J.A."/>
            <person name="Viaud M."/>
            <person name="Benito E.P."/>
            <person name="Couloux A."/>
            <person name="Coutinho P.M."/>
            <person name="de Vries R.P."/>
            <person name="Dyer P.S."/>
            <person name="Fillinger S."/>
            <person name="Fournier E."/>
            <person name="Gout L."/>
            <person name="Hahn M."/>
            <person name="Kohn L."/>
            <person name="Lapalu N."/>
            <person name="Plummer K.M."/>
            <person name="Pradier J.M."/>
            <person name="Quevillon E."/>
            <person name="Sharon A."/>
            <person name="Simon A."/>
            <person name="ten Have A."/>
            <person name="Tudzynski B."/>
            <person name="Tudzynski P."/>
            <person name="Wincker P."/>
            <person name="Andrew M."/>
            <person name="Anthouard V."/>
            <person name="Beever R.E."/>
            <person name="Beffa R."/>
            <person name="Benoit I."/>
            <person name="Bouzid O."/>
            <person name="Brault B."/>
            <person name="Chen Z."/>
            <person name="Choquer M."/>
            <person name="Collemare J."/>
            <person name="Cotton P."/>
            <person name="Danchin E.G."/>
            <person name="Da Silva C."/>
            <person name="Gautier A."/>
            <person name="Giraud C."/>
            <person name="Giraud T."/>
            <person name="Gonzalez C."/>
            <person name="Grossetete S."/>
            <person name="Guldener U."/>
            <person name="Henrissat B."/>
            <person name="Howlett B.J."/>
            <person name="Kodira C."/>
            <person name="Kretschmer M."/>
            <person name="Lappartient A."/>
            <person name="Leroch M."/>
            <person name="Levis C."/>
            <person name="Mauceli E."/>
            <person name="Neuveglise C."/>
            <person name="Oeser B."/>
            <person name="Pearson M."/>
            <person name="Poulain J."/>
            <person name="Poussereau N."/>
            <person name="Quesneville H."/>
            <person name="Rascle C."/>
            <person name="Schumacher J."/>
            <person name="Segurens B."/>
            <person name="Sexton A."/>
            <person name="Silva E."/>
            <person name="Sirven C."/>
            <person name="Soanes D.M."/>
            <person name="Talbot N.J."/>
            <person name="Templeton M."/>
            <person name="Yandava C."/>
            <person name="Yarden O."/>
            <person name="Zeng Q."/>
            <person name="Rollins J.A."/>
            <person name="Lebrun M.H."/>
            <person name="Dickman M."/>
        </authorList>
    </citation>
    <scope>NUCLEOTIDE SEQUENCE [LARGE SCALE GENOMIC DNA]</scope>
    <source>
        <strain evidence="2">ATCC 18683 / 1980 / Ss-1</strain>
    </source>
</reference>
<accession>A7EXI0</accession>
<dbReference type="AlphaFoldDB" id="A7EXI0"/>
<evidence type="ECO:0000313" key="1">
    <source>
        <dbReference type="EMBL" id="EDN94172.1"/>
    </source>
</evidence>
<proteinExistence type="predicted"/>
<dbReference type="Proteomes" id="UP000001312">
    <property type="component" value="Unassembled WGS sequence"/>
</dbReference>
<sequence length="96" mass="10726">MHPALAHGGRIASRTADEEVFNVGHIIEYFILSPLVVQQTRLYICGVYYGVGPTKSSTTQPYLTWVNHLDDFLSLKTNAHEAILTQSYQGSESEEI</sequence>
<evidence type="ECO:0000313" key="2">
    <source>
        <dbReference type="Proteomes" id="UP000001312"/>
    </source>
</evidence>
<dbReference type="InParanoid" id="A7EXI0"/>
<dbReference type="KEGG" id="ssl:SS1G_10045"/>
<organism evidence="1 2">
    <name type="scientific">Sclerotinia sclerotiorum (strain ATCC 18683 / 1980 / Ss-1)</name>
    <name type="common">White mold</name>
    <name type="synonym">Whetzelinia sclerotiorum</name>
    <dbReference type="NCBI Taxonomy" id="665079"/>
    <lineage>
        <taxon>Eukaryota</taxon>
        <taxon>Fungi</taxon>
        <taxon>Dikarya</taxon>
        <taxon>Ascomycota</taxon>
        <taxon>Pezizomycotina</taxon>
        <taxon>Leotiomycetes</taxon>
        <taxon>Helotiales</taxon>
        <taxon>Sclerotiniaceae</taxon>
        <taxon>Sclerotinia</taxon>
    </lineage>
</organism>
<keyword evidence="2" id="KW-1185">Reference proteome</keyword>
<dbReference type="EMBL" id="CH476634">
    <property type="protein sequence ID" value="EDN94172.1"/>
    <property type="molecule type" value="Genomic_DNA"/>
</dbReference>
<dbReference type="RefSeq" id="XP_001589406.1">
    <property type="nucleotide sequence ID" value="XM_001589356.1"/>
</dbReference>
<protein>
    <submittedName>
        <fullName evidence="1">Uncharacterized protein</fullName>
    </submittedName>
</protein>